<accession>A0ABW0S2L0</accession>
<feature type="signal peptide" evidence="1">
    <location>
        <begin position="1"/>
        <end position="24"/>
    </location>
</feature>
<keyword evidence="1" id="KW-0732">Signal</keyword>
<dbReference type="RefSeq" id="WP_379774906.1">
    <property type="nucleotide sequence ID" value="NZ_JBHSMZ010000016.1"/>
</dbReference>
<name>A0ABW0S2L0_9BURK</name>
<evidence type="ECO:0000313" key="3">
    <source>
        <dbReference type="Proteomes" id="UP001596086"/>
    </source>
</evidence>
<organism evidence="2 3">
    <name type="scientific">Massilia aerilata</name>
    <dbReference type="NCBI Taxonomy" id="453817"/>
    <lineage>
        <taxon>Bacteria</taxon>
        <taxon>Pseudomonadati</taxon>
        <taxon>Pseudomonadota</taxon>
        <taxon>Betaproteobacteria</taxon>
        <taxon>Burkholderiales</taxon>
        <taxon>Oxalobacteraceae</taxon>
        <taxon>Telluria group</taxon>
        <taxon>Massilia</taxon>
    </lineage>
</organism>
<sequence length="193" mass="22116">MTARFFRLLVCQLLLVFACASAQAAEGIEITRAGIEASDDGYRLNATYSFDLPGGLEQAVMHGIPLHFTTEIELTRPRWWWTDDKAVSKRRTVRLHYDLLTRQYTVQVIGGAQQSGGLQVSYQTLDEALLSIRRPNRWLIASRGELKPGEVYNVTLRMFMDRDYLQKPLQVDAFNNSDLRLASHKKTFTYRAE</sequence>
<comment type="caution">
    <text evidence="2">The sequence shown here is derived from an EMBL/GenBank/DDBJ whole genome shotgun (WGS) entry which is preliminary data.</text>
</comment>
<dbReference type="PROSITE" id="PS51257">
    <property type="entry name" value="PROKAR_LIPOPROTEIN"/>
    <property type="match status" value="1"/>
</dbReference>
<keyword evidence="3" id="KW-1185">Reference proteome</keyword>
<reference evidence="3" key="1">
    <citation type="journal article" date="2019" name="Int. J. Syst. Evol. Microbiol.">
        <title>The Global Catalogue of Microorganisms (GCM) 10K type strain sequencing project: providing services to taxonomists for standard genome sequencing and annotation.</title>
        <authorList>
            <consortium name="The Broad Institute Genomics Platform"/>
            <consortium name="The Broad Institute Genome Sequencing Center for Infectious Disease"/>
            <person name="Wu L."/>
            <person name="Ma J."/>
        </authorList>
    </citation>
    <scope>NUCLEOTIDE SEQUENCE [LARGE SCALE GENOMIC DNA]</scope>
    <source>
        <strain evidence="3">CGMCC 4.5798</strain>
    </source>
</reference>
<gene>
    <name evidence="2" type="ORF">ACFPO9_21960</name>
</gene>
<dbReference type="EMBL" id="JBHSMZ010000016">
    <property type="protein sequence ID" value="MFC5551194.1"/>
    <property type="molecule type" value="Genomic_DNA"/>
</dbReference>
<protein>
    <submittedName>
        <fullName evidence="2">DUF4390 domain-containing protein</fullName>
    </submittedName>
</protein>
<proteinExistence type="predicted"/>
<evidence type="ECO:0000256" key="1">
    <source>
        <dbReference type="SAM" id="SignalP"/>
    </source>
</evidence>
<evidence type="ECO:0000313" key="2">
    <source>
        <dbReference type="EMBL" id="MFC5551194.1"/>
    </source>
</evidence>
<dbReference type="Pfam" id="PF14334">
    <property type="entry name" value="DUF4390"/>
    <property type="match status" value="1"/>
</dbReference>
<feature type="chain" id="PRO_5045260057" evidence="1">
    <location>
        <begin position="25"/>
        <end position="193"/>
    </location>
</feature>
<dbReference type="Proteomes" id="UP001596086">
    <property type="component" value="Unassembled WGS sequence"/>
</dbReference>
<dbReference type="InterPro" id="IPR025500">
    <property type="entry name" value="DUF4390"/>
</dbReference>